<dbReference type="AlphaFoldDB" id="A0A2A2H8P4"/>
<proteinExistence type="predicted"/>
<comment type="caution">
    <text evidence="1">The sequence shown here is derived from an EMBL/GenBank/DDBJ whole genome shotgun (WGS) entry which is preliminary data.</text>
</comment>
<name>A0A2A2H8P4_METBR</name>
<dbReference type="RefSeq" id="WP_069583104.1">
    <property type="nucleotide sequence ID" value="NZ_LMVM01000002.1"/>
</dbReference>
<evidence type="ECO:0000313" key="2">
    <source>
        <dbReference type="Proteomes" id="UP000217784"/>
    </source>
</evidence>
<sequence length="136" mass="14953">MISLKEGVIFIGDLALKYADKATIKKEKKVNTRNTLGGTVNTGTYTTGGTIDVETVLLPDTLQEVTHFEEILDKGHLDQVVVTGTAYLRDGTPYKRTITGLRATVSTDDEEWNPDDGIVPKLSFNVDIIKKENKAI</sequence>
<evidence type="ECO:0000313" key="1">
    <source>
        <dbReference type="EMBL" id="PAV05758.1"/>
    </source>
</evidence>
<keyword evidence="2" id="KW-1185">Reference proteome</keyword>
<dbReference type="EMBL" id="LMVM01000002">
    <property type="protein sequence ID" value="PAV05758.1"/>
    <property type="molecule type" value="Genomic_DNA"/>
</dbReference>
<evidence type="ECO:0008006" key="3">
    <source>
        <dbReference type="Google" id="ProtNLM"/>
    </source>
</evidence>
<accession>A0A2A2H8P4</accession>
<organism evidence="1 2">
    <name type="scientific">Methanobacterium bryantii</name>
    <dbReference type="NCBI Taxonomy" id="2161"/>
    <lineage>
        <taxon>Archaea</taxon>
        <taxon>Methanobacteriati</taxon>
        <taxon>Methanobacteriota</taxon>
        <taxon>Methanomada group</taxon>
        <taxon>Methanobacteria</taxon>
        <taxon>Methanobacteriales</taxon>
        <taxon>Methanobacteriaceae</taxon>
        <taxon>Methanobacterium</taxon>
    </lineage>
</organism>
<dbReference type="Proteomes" id="UP000217784">
    <property type="component" value="Unassembled WGS sequence"/>
</dbReference>
<gene>
    <name evidence="1" type="ORF">ASJ80_08475</name>
</gene>
<protein>
    <recommendedName>
        <fullName evidence="3">Phage tail protein</fullName>
    </recommendedName>
</protein>
<reference evidence="1 2" key="1">
    <citation type="journal article" date="2017" name="BMC Genomics">
        <title>Genomic analysis of methanogenic archaea reveals a shift towards energy conservation.</title>
        <authorList>
            <person name="Gilmore S.P."/>
            <person name="Henske J.K."/>
            <person name="Sexton J.A."/>
            <person name="Solomon K.V."/>
            <person name="Seppala S."/>
            <person name="Yoo J.I."/>
            <person name="Huyett L.M."/>
            <person name="Pressman A."/>
            <person name="Cogan J.Z."/>
            <person name="Kivenson V."/>
            <person name="Peng X."/>
            <person name="Tan Y."/>
            <person name="Valentine D.L."/>
            <person name="O'Malley M.A."/>
        </authorList>
    </citation>
    <scope>NUCLEOTIDE SEQUENCE [LARGE SCALE GENOMIC DNA]</scope>
    <source>
        <strain evidence="1 2">M.o.H.</strain>
    </source>
</reference>